<evidence type="ECO:0000313" key="1">
    <source>
        <dbReference type="EMBL" id="QSS51013.1"/>
    </source>
</evidence>
<sequence length="75" mass="8697">MHLVRLKLLPSTILRTKGATTALAASTSLQPFHLFRQLRHQPFPHRIQPLLNRLFRQLIFPLALLIRLLQSIPLL</sequence>
<dbReference type="AlphaFoldDB" id="A0A8A1LED4"/>
<accession>A0A8A1LED4</accession>
<evidence type="ECO:0000313" key="2">
    <source>
        <dbReference type="Proteomes" id="UP000663419"/>
    </source>
</evidence>
<dbReference type="Proteomes" id="UP000663419">
    <property type="component" value="Chromosome 2"/>
</dbReference>
<dbReference type="VEuPathDB" id="FungiDB:I7I53_06229"/>
<reference evidence="1" key="1">
    <citation type="submission" date="2021-01" db="EMBL/GenBank/DDBJ databases">
        <title>Chromosome-level genome assembly of a human fungal pathogen reveals clustering of transcriptionally co-regulated genes.</title>
        <authorList>
            <person name="Voorhies M."/>
            <person name="Cohen S."/>
            <person name="Shea T.P."/>
            <person name="Petrus S."/>
            <person name="Munoz J.F."/>
            <person name="Poplawski S."/>
            <person name="Goldman W.E."/>
            <person name="Michael T."/>
            <person name="Cuomo C.A."/>
            <person name="Sil A."/>
            <person name="Beyhan S."/>
        </authorList>
    </citation>
    <scope>NUCLEOTIDE SEQUENCE</scope>
    <source>
        <strain evidence="1">H88</strain>
    </source>
</reference>
<name>A0A8A1LED4_AJEC8</name>
<organism evidence="1 2">
    <name type="scientific">Ajellomyces capsulatus (strain H88)</name>
    <name type="common">Darling's disease fungus</name>
    <name type="synonym">Histoplasma capsulatum</name>
    <dbReference type="NCBI Taxonomy" id="544711"/>
    <lineage>
        <taxon>Eukaryota</taxon>
        <taxon>Fungi</taxon>
        <taxon>Dikarya</taxon>
        <taxon>Ascomycota</taxon>
        <taxon>Pezizomycotina</taxon>
        <taxon>Eurotiomycetes</taxon>
        <taxon>Eurotiomycetidae</taxon>
        <taxon>Onygenales</taxon>
        <taxon>Ajellomycetaceae</taxon>
        <taxon>Histoplasma</taxon>
    </lineage>
</organism>
<proteinExistence type="predicted"/>
<dbReference type="EMBL" id="CP069103">
    <property type="protein sequence ID" value="QSS51013.1"/>
    <property type="molecule type" value="Genomic_DNA"/>
</dbReference>
<protein>
    <submittedName>
        <fullName evidence="1">Uncharacterized protein</fullName>
    </submittedName>
</protein>
<gene>
    <name evidence="1" type="ORF">I7I53_06229</name>
</gene>